<dbReference type="GO" id="GO:0005886">
    <property type="term" value="C:plasma membrane"/>
    <property type="evidence" value="ECO:0007669"/>
    <property type="project" value="UniProtKB-SubCell"/>
</dbReference>
<proteinExistence type="inferred from homology"/>
<evidence type="ECO:0000256" key="2">
    <source>
        <dbReference type="ARBA" id="ARBA00022448"/>
    </source>
</evidence>
<keyword evidence="2 7" id="KW-0813">Transport</keyword>
<keyword evidence="4 7" id="KW-0812">Transmembrane</keyword>
<reference evidence="10 11" key="1">
    <citation type="journal article" date="2011" name="ISME J.">
        <title>Community ecology of hot spring cyanobacterial mats: predominant populations and their functional potential.</title>
        <authorList>
            <person name="Klatt C.G."/>
            <person name="Wood J.M."/>
            <person name="Rusch D.B."/>
            <person name="Bateson M.M."/>
            <person name="Hamamura N."/>
            <person name="Heidelberg J.F."/>
            <person name="Grossman A.R."/>
            <person name="Bhaya D."/>
            <person name="Cohan F.M."/>
            <person name="Kuhl M."/>
            <person name="Bryant D.A."/>
            <person name="Ward D.M."/>
        </authorList>
    </citation>
    <scope>NUCLEOTIDE SEQUENCE [LARGE SCALE GENOMIC DNA]</scope>
    <source>
        <strain evidence="10">OS</strain>
    </source>
</reference>
<accession>A0A395M042</accession>
<comment type="similarity">
    <text evidence="7">Belongs to the binding-protein-dependent transport system permease family.</text>
</comment>
<dbReference type="SUPFAM" id="SSF161098">
    <property type="entry name" value="MetI-like"/>
    <property type="match status" value="1"/>
</dbReference>
<feature type="transmembrane region" description="Helical" evidence="7">
    <location>
        <begin position="358"/>
        <end position="383"/>
    </location>
</feature>
<dbReference type="Pfam" id="PF12911">
    <property type="entry name" value="OppC_N"/>
    <property type="match status" value="1"/>
</dbReference>
<keyword evidence="3" id="KW-1003">Cell membrane</keyword>
<feature type="transmembrane region" description="Helical" evidence="7">
    <location>
        <begin position="85"/>
        <end position="104"/>
    </location>
</feature>
<feature type="transmembrane region" description="Helical" evidence="7">
    <location>
        <begin position="311"/>
        <end position="337"/>
    </location>
</feature>
<organism evidence="10 11">
    <name type="scientific">Candidatus Thermochlorobacter aerophilus</name>
    <dbReference type="NCBI Taxonomy" id="1868324"/>
    <lineage>
        <taxon>Bacteria</taxon>
        <taxon>Pseudomonadati</taxon>
        <taxon>Chlorobiota</taxon>
        <taxon>Chlorobiia</taxon>
        <taxon>Chlorobiales</taxon>
        <taxon>Candidatus Thermochlorobacteriaceae</taxon>
        <taxon>Candidatus Thermochlorobacter</taxon>
    </lineage>
</organism>
<feature type="region of interest" description="Disordered" evidence="8">
    <location>
        <begin position="1"/>
        <end position="27"/>
    </location>
</feature>
<gene>
    <name evidence="10" type="ORF">D0433_08265</name>
</gene>
<dbReference type="EMBL" id="PHFL01000049">
    <property type="protein sequence ID" value="RFM24082.1"/>
    <property type="molecule type" value="Genomic_DNA"/>
</dbReference>
<feature type="transmembrane region" description="Helical" evidence="7">
    <location>
        <begin position="430"/>
        <end position="455"/>
    </location>
</feature>
<dbReference type="InterPro" id="IPR000515">
    <property type="entry name" value="MetI-like"/>
</dbReference>
<evidence type="ECO:0000256" key="8">
    <source>
        <dbReference type="SAM" id="MobiDB-lite"/>
    </source>
</evidence>
<evidence type="ECO:0000256" key="3">
    <source>
        <dbReference type="ARBA" id="ARBA00022475"/>
    </source>
</evidence>
<sequence length="511" mass="56578">MPEYTERTSETVSSPASESPLGEVGAPSSPYAHIKPSPLDSLIAGLGLLRLGKTFSGVLLMGAAIIFLSVIFFRFELFVGGLKSFFLSLLLLGVSLPDFVDVFTADVIEFWIGSLYLVFGVVFVYVFAHRRYKQILAAGHTARRSLSLWQLAWRAFRKRTVAVVALVIVGVLYSTALLAPFLAPYEPNDQQDFIVTAFRPPLSTLTALKLKAQKSFSIPLRQDSTFTAKLVNALIEQNWWLRLRGETEQKVFVTSFDIVGDTVILKQDFRTRQLMRHDLADGDFVLKKFYLLGTDQYGRDIFSRVIYGSRISLSIGFLVVFISITIGTVLGITAGYFGGVIDNLIMRTVDVLIAFPRIFLILIVIALFGNSIFLVVLTISLTGWMNVSRIVRSQALSLKEQDFVQACKALGFSDLRIIFFHLIPNALTPVIVAATLSIGNIILVEAALSFLGLGVQPPTPSWGNIISEGRDNLLNHWWISTFPGLAIVLTVVCFNLVGDGVRDALDPRQRD</sequence>
<evidence type="ECO:0000313" key="11">
    <source>
        <dbReference type="Proteomes" id="UP000266389"/>
    </source>
</evidence>
<keyword evidence="5 7" id="KW-1133">Transmembrane helix</keyword>
<evidence type="ECO:0000313" key="10">
    <source>
        <dbReference type="EMBL" id="RFM24082.1"/>
    </source>
</evidence>
<dbReference type="Proteomes" id="UP000266389">
    <property type="component" value="Unassembled WGS sequence"/>
</dbReference>
<dbReference type="GO" id="GO:0055085">
    <property type="term" value="P:transmembrane transport"/>
    <property type="evidence" value="ECO:0007669"/>
    <property type="project" value="InterPro"/>
</dbReference>
<dbReference type="PROSITE" id="PS50928">
    <property type="entry name" value="ABC_TM1"/>
    <property type="match status" value="1"/>
</dbReference>
<dbReference type="AlphaFoldDB" id="A0A395M042"/>
<evidence type="ECO:0000256" key="7">
    <source>
        <dbReference type="RuleBase" id="RU363032"/>
    </source>
</evidence>
<dbReference type="InterPro" id="IPR050366">
    <property type="entry name" value="BP-dependent_transpt_permease"/>
</dbReference>
<dbReference type="PANTHER" id="PTHR43386">
    <property type="entry name" value="OLIGOPEPTIDE TRANSPORT SYSTEM PERMEASE PROTEIN APPC"/>
    <property type="match status" value="1"/>
</dbReference>
<dbReference type="Gene3D" id="1.10.3720.10">
    <property type="entry name" value="MetI-like"/>
    <property type="match status" value="1"/>
</dbReference>
<evidence type="ECO:0000256" key="6">
    <source>
        <dbReference type="ARBA" id="ARBA00023136"/>
    </source>
</evidence>
<evidence type="ECO:0000256" key="5">
    <source>
        <dbReference type="ARBA" id="ARBA00022989"/>
    </source>
</evidence>
<protein>
    <submittedName>
        <fullName evidence="10">ABC transporter permease</fullName>
    </submittedName>
</protein>
<feature type="transmembrane region" description="Helical" evidence="7">
    <location>
        <begin position="110"/>
        <end position="128"/>
    </location>
</feature>
<comment type="subcellular location">
    <subcellularLocation>
        <location evidence="1 7">Cell membrane</location>
        <topology evidence="1 7">Multi-pass membrane protein</topology>
    </subcellularLocation>
</comment>
<dbReference type="InterPro" id="IPR025966">
    <property type="entry name" value="OppC_N"/>
</dbReference>
<evidence type="ECO:0000256" key="4">
    <source>
        <dbReference type="ARBA" id="ARBA00022692"/>
    </source>
</evidence>
<feature type="transmembrane region" description="Helical" evidence="7">
    <location>
        <begin position="55"/>
        <end position="73"/>
    </location>
</feature>
<dbReference type="PANTHER" id="PTHR43386:SF1">
    <property type="entry name" value="D,D-DIPEPTIDE TRANSPORT SYSTEM PERMEASE PROTEIN DDPC-RELATED"/>
    <property type="match status" value="1"/>
</dbReference>
<evidence type="ECO:0000256" key="1">
    <source>
        <dbReference type="ARBA" id="ARBA00004651"/>
    </source>
</evidence>
<name>A0A395M042_9BACT</name>
<feature type="transmembrane region" description="Helical" evidence="7">
    <location>
        <begin position="475"/>
        <end position="498"/>
    </location>
</feature>
<dbReference type="CDD" id="cd06261">
    <property type="entry name" value="TM_PBP2"/>
    <property type="match status" value="1"/>
</dbReference>
<feature type="transmembrane region" description="Helical" evidence="7">
    <location>
        <begin position="161"/>
        <end position="183"/>
    </location>
</feature>
<evidence type="ECO:0000259" key="9">
    <source>
        <dbReference type="PROSITE" id="PS50928"/>
    </source>
</evidence>
<keyword evidence="6 7" id="KW-0472">Membrane</keyword>
<comment type="caution">
    <text evidence="10">The sequence shown here is derived from an EMBL/GenBank/DDBJ whole genome shotgun (WGS) entry which is preliminary data.</text>
</comment>
<feature type="domain" description="ABC transmembrane type-1" evidence="9">
    <location>
        <begin position="309"/>
        <end position="498"/>
    </location>
</feature>
<dbReference type="Pfam" id="PF00528">
    <property type="entry name" value="BPD_transp_1"/>
    <property type="match status" value="1"/>
</dbReference>
<dbReference type="InterPro" id="IPR035906">
    <property type="entry name" value="MetI-like_sf"/>
</dbReference>